<dbReference type="Gene3D" id="3.40.50.300">
    <property type="entry name" value="P-loop containing nucleotide triphosphate hydrolases"/>
    <property type="match status" value="1"/>
</dbReference>
<organism evidence="3">
    <name type="scientific">hydrocarbon metagenome</name>
    <dbReference type="NCBI Taxonomy" id="938273"/>
    <lineage>
        <taxon>unclassified sequences</taxon>
        <taxon>metagenomes</taxon>
        <taxon>ecological metagenomes</taxon>
    </lineage>
</organism>
<dbReference type="InterPro" id="IPR041682">
    <property type="entry name" value="AAA_14"/>
</dbReference>
<protein>
    <submittedName>
        <fullName evidence="3">Atpase</fullName>
    </submittedName>
</protein>
<dbReference type="PANTHER" id="PTHR43566">
    <property type="entry name" value="CONSERVED PROTEIN"/>
    <property type="match status" value="1"/>
</dbReference>
<evidence type="ECO:0000259" key="2">
    <source>
        <dbReference type="Pfam" id="PF13635"/>
    </source>
</evidence>
<accession>A0A0W8FP96</accession>
<dbReference type="InterPro" id="IPR027417">
    <property type="entry name" value="P-loop_NTPase"/>
</dbReference>
<dbReference type="Pfam" id="PF13635">
    <property type="entry name" value="DUF4143"/>
    <property type="match status" value="1"/>
</dbReference>
<sequence>MKRYLYDPIKKDLLKKMVILTGPRQVGKTWLAKALMPEFKAPQYLNFDNIADAKIINSQSWPVKSDLLILDEIHKKPEWKKFVKGVFDTRPKKQAMLITGSARLDTYRQSGESLAGRYFPMRLNPISVSELKDTLSPDEALTLLNRLGGFPEPFLSGSETEAARWRNQYYTDLIREDILEFGRLQEIRSMKLLLELLRSRVGSPVSYTSIAQDLQLSPNTVRRYIDILESLCIVFTVRPFHSNIARSILKEPKLYFYDSGFVQGGEGIQLENTCAVCLLKHVQYLRDINGEDIEMNYIKTKDGKEIDFSLTGNGRATHLIEVKLSEDKPSASLGFMAKKLPGAKALQLVQNLRREQQKDNISIVTAGKWLAQLSA</sequence>
<name>A0A0W8FP96_9ZZZZ</name>
<feature type="domain" description="DUF4143" evidence="2">
    <location>
        <begin position="176"/>
        <end position="325"/>
    </location>
</feature>
<proteinExistence type="predicted"/>
<dbReference type="EMBL" id="LNQE01000943">
    <property type="protein sequence ID" value="KUG22704.1"/>
    <property type="molecule type" value="Genomic_DNA"/>
</dbReference>
<dbReference type="Pfam" id="PF13173">
    <property type="entry name" value="AAA_14"/>
    <property type="match status" value="1"/>
</dbReference>
<comment type="caution">
    <text evidence="3">The sequence shown here is derived from an EMBL/GenBank/DDBJ whole genome shotgun (WGS) entry which is preliminary data.</text>
</comment>
<feature type="domain" description="AAA" evidence="1">
    <location>
        <begin position="15"/>
        <end position="131"/>
    </location>
</feature>
<evidence type="ECO:0000313" key="3">
    <source>
        <dbReference type="EMBL" id="KUG22704.1"/>
    </source>
</evidence>
<dbReference type="PANTHER" id="PTHR43566:SF1">
    <property type="entry name" value="AAA+ ATPASE DOMAIN-CONTAINING PROTEIN"/>
    <property type="match status" value="1"/>
</dbReference>
<dbReference type="InterPro" id="IPR025420">
    <property type="entry name" value="DUF4143"/>
</dbReference>
<gene>
    <name evidence="3" type="ORF">ASZ90_007501</name>
</gene>
<reference evidence="3" key="1">
    <citation type="journal article" date="2015" name="Proc. Natl. Acad. Sci. U.S.A.">
        <title>Networks of energetic and metabolic interactions define dynamics in microbial communities.</title>
        <authorList>
            <person name="Embree M."/>
            <person name="Liu J.K."/>
            <person name="Al-Bassam M.M."/>
            <person name="Zengler K."/>
        </authorList>
    </citation>
    <scope>NUCLEOTIDE SEQUENCE</scope>
</reference>
<dbReference type="AlphaFoldDB" id="A0A0W8FP96"/>
<evidence type="ECO:0000259" key="1">
    <source>
        <dbReference type="Pfam" id="PF13173"/>
    </source>
</evidence>
<dbReference type="SUPFAM" id="SSF52540">
    <property type="entry name" value="P-loop containing nucleoside triphosphate hydrolases"/>
    <property type="match status" value="1"/>
</dbReference>